<dbReference type="EMBL" id="PPPD01000001">
    <property type="protein sequence ID" value="PNY82237.1"/>
    <property type="molecule type" value="Genomic_DNA"/>
</dbReference>
<dbReference type="GO" id="GO:0005829">
    <property type="term" value="C:cytosol"/>
    <property type="evidence" value="ECO:0007669"/>
    <property type="project" value="TreeGrafter"/>
</dbReference>
<dbReference type="SUPFAM" id="SSF47323">
    <property type="entry name" value="Anticodon-binding domain of a subclass of class I aminoacyl-tRNA synthetases"/>
    <property type="match status" value="1"/>
</dbReference>
<dbReference type="Gene3D" id="3.40.50.620">
    <property type="entry name" value="HUPs"/>
    <property type="match status" value="2"/>
</dbReference>
<dbReference type="GO" id="GO:0005524">
    <property type="term" value="F:ATP binding"/>
    <property type="evidence" value="ECO:0007669"/>
    <property type="project" value="UniProtKB-UniRule"/>
</dbReference>
<dbReference type="Gene3D" id="1.10.730.10">
    <property type="entry name" value="Isoleucyl-tRNA Synthetase, Domain 1"/>
    <property type="match status" value="2"/>
</dbReference>
<dbReference type="GO" id="GO:0002161">
    <property type="term" value="F:aminoacyl-tRNA deacylase activity"/>
    <property type="evidence" value="ECO:0007669"/>
    <property type="project" value="InterPro"/>
</dbReference>
<dbReference type="SUPFAM" id="SSF52374">
    <property type="entry name" value="Nucleotidylyl transferase"/>
    <property type="match status" value="1"/>
</dbReference>
<keyword evidence="4 9" id="KW-0547">Nucleotide-binding</keyword>
<dbReference type="Pfam" id="PF08264">
    <property type="entry name" value="Anticodon_1"/>
    <property type="match status" value="1"/>
</dbReference>
<evidence type="ECO:0000256" key="8">
    <source>
        <dbReference type="ARBA" id="ARBA00047469"/>
    </source>
</evidence>
<evidence type="ECO:0000313" key="14">
    <source>
        <dbReference type="Proteomes" id="UP000236379"/>
    </source>
</evidence>
<feature type="domain" description="Methionyl/Valyl/Leucyl/Isoleucyl-tRNA synthetase anticodon-binding" evidence="11">
    <location>
        <begin position="668"/>
        <end position="786"/>
    </location>
</feature>
<comment type="catalytic activity">
    <reaction evidence="8 9">
        <text>tRNA(Leu) + L-leucine + ATP = L-leucyl-tRNA(Leu) + AMP + diphosphate</text>
        <dbReference type="Rhea" id="RHEA:11688"/>
        <dbReference type="Rhea" id="RHEA-COMP:9613"/>
        <dbReference type="Rhea" id="RHEA-COMP:9622"/>
        <dbReference type="ChEBI" id="CHEBI:30616"/>
        <dbReference type="ChEBI" id="CHEBI:33019"/>
        <dbReference type="ChEBI" id="CHEBI:57427"/>
        <dbReference type="ChEBI" id="CHEBI:78442"/>
        <dbReference type="ChEBI" id="CHEBI:78494"/>
        <dbReference type="ChEBI" id="CHEBI:456215"/>
        <dbReference type="EC" id="6.1.1.4"/>
    </reaction>
</comment>
<comment type="similarity">
    <text evidence="1 9">Belongs to the class-I aminoacyl-tRNA synthetase family.</text>
</comment>
<reference evidence="13 14" key="1">
    <citation type="submission" date="2018-01" db="EMBL/GenBank/DDBJ databases">
        <title>Deinococcus koreensis sp. nov., a radiation-resistant bacterium isolated from river water.</title>
        <authorList>
            <person name="Choi A."/>
        </authorList>
    </citation>
    <scope>NUCLEOTIDE SEQUENCE [LARGE SCALE GENOMIC DNA]</scope>
    <source>
        <strain evidence="13 14">SJW1-2</strain>
    </source>
</reference>
<evidence type="ECO:0000259" key="12">
    <source>
        <dbReference type="Pfam" id="PF13603"/>
    </source>
</evidence>
<keyword evidence="2 9" id="KW-0963">Cytoplasm</keyword>
<feature type="short sequence motif" description="'HIGH' region" evidence="9">
    <location>
        <begin position="57"/>
        <end position="67"/>
    </location>
</feature>
<dbReference type="FunFam" id="3.40.50.620:FF:000003">
    <property type="entry name" value="Leucine--tRNA ligase"/>
    <property type="match status" value="1"/>
</dbReference>
<dbReference type="InterPro" id="IPR002302">
    <property type="entry name" value="Leu-tRNA-ligase"/>
</dbReference>
<keyword evidence="6 9" id="KW-0648">Protein biosynthesis</keyword>
<dbReference type="Pfam" id="PF13603">
    <property type="entry name" value="tRNA-synt_1_2"/>
    <property type="match status" value="1"/>
</dbReference>
<evidence type="ECO:0000259" key="10">
    <source>
        <dbReference type="Pfam" id="PF00133"/>
    </source>
</evidence>
<evidence type="ECO:0000256" key="7">
    <source>
        <dbReference type="ARBA" id="ARBA00023146"/>
    </source>
</evidence>
<dbReference type="CDD" id="cd00812">
    <property type="entry name" value="LeuRS_core"/>
    <property type="match status" value="1"/>
</dbReference>
<name>A0A2K3V0C8_9DEIO</name>
<comment type="caution">
    <text evidence="13">The sequence shown here is derived from an EMBL/GenBank/DDBJ whole genome shotgun (WGS) entry which is preliminary data.</text>
</comment>
<dbReference type="OrthoDB" id="9810365at2"/>
<feature type="domain" description="Leucyl-tRNA synthetase editing" evidence="12">
    <location>
        <begin position="235"/>
        <end position="409"/>
    </location>
</feature>
<dbReference type="SUPFAM" id="SSF50677">
    <property type="entry name" value="ValRS/IleRS/LeuRS editing domain"/>
    <property type="match status" value="1"/>
</dbReference>
<dbReference type="Gene3D" id="3.10.20.590">
    <property type="match status" value="1"/>
</dbReference>
<accession>A0A2K3V0C8</accession>
<dbReference type="InterPro" id="IPR009080">
    <property type="entry name" value="tRNAsynth_Ia_anticodon-bd"/>
</dbReference>
<dbReference type="CDD" id="cd07958">
    <property type="entry name" value="Anticodon_Ia_Leu_BEm"/>
    <property type="match status" value="1"/>
</dbReference>
<feature type="short sequence motif" description="'KMSKS' region" evidence="9">
    <location>
        <begin position="593"/>
        <end position="597"/>
    </location>
</feature>
<dbReference type="Gene3D" id="3.90.740.10">
    <property type="entry name" value="Valyl/Leucyl/Isoleucyl-tRNA synthetase, editing domain"/>
    <property type="match status" value="1"/>
</dbReference>
<dbReference type="RefSeq" id="WP_103312671.1">
    <property type="nucleotide sequence ID" value="NZ_PPPD01000001.1"/>
</dbReference>
<protein>
    <recommendedName>
        <fullName evidence="9">Leucine--tRNA ligase</fullName>
        <ecNumber evidence="9">6.1.1.4</ecNumber>
    </recommendedName>
    <alternativeName>
        <fullName evidence="9">Leucyl-tRNA synthetase</fullName>
        <shortName evidence="9">LeuRS</shortName>
    </alternativeName>
</protein>
<dbReference type="GO" id="GO:0006429">
    <property type="term" value="P:leucyl-tRNA aminoacylation"/>
    <property type="evidence" value="ECO:0007669"/>
    <property type="project" value="UniProtKB-UniRule"/>
</dbReference>
<feature type="binding site" evidence="9">
    <location>
        <position position="596"/>
    </location>
    <ligand>
        <name>ATP</name>
        <dbReference type="ChEBI" id="CHEBI:30616"/>
    </ligand>
</feature>
<dbReference type="Pfam" id="PF00133">
    <property type="entry name" value="tRNA-synt_1"/>
    <property type="match status" value="2"/>
</dbReference>
<dbReference type="GO" id="GO:0004823">
    <property type="term" value="F:leucine-tRNA ligase activity"/>
    <property type="evidence" value="ECO:0007669"/>
    <property type="project" value="UniProtKB-UniRule"/>
</dbReference>
<evidence type="ECO:0000259" key="11">
    <source>
        <dbReference type="Pfam" id="PF08264"/>
    </source>
</evidence>
<dbReference type="FunFam" id="1.10.730.10:FF:000002">
    <property type="entry name" value="Leucine--tRNA ligase"/>
    <property type="match status" value="1"/>
</dbReference>
<dbReference type="PANTHER" id="PTHR43740">
    <property type="entry name" value="LEUCYL-TRNA SYNTHETASE"/>
    <property type="match status" value="1"/>
</dbReference>
<comment type="subcellular location">
    <subcellularLocation>
        <location evidence="9">Cytoplasm</location>
    </subcellularLocation>
</comment>
<dbReference type="PRINTS" id="PR00985">
    <property type="entry name" value="TRNASYNTHLEU"/>
</dbReference>
<evidence type="ECO:0000313" key="13">
    <source>
        <dbReference type="EMBL" id="PNY82237.1"/>
    </source>
</evidence>
<proteinExistence type="inferred from homology"/>
<dbReference type="NCBIfam" id="TIGR00396">
    <property type="entry name" value="leuS_bact"/>
    <property type="match status" value="1"/>
</dbReference>
<dbReference type="FunFam" id="3.40.50.620:FF:000056">
    <property type="entry name" value="Leucine--tRNA ligase"/>
    <property type="match status" value="1"/>
</dbReference>
<dbReference type="AlphaFoldDB" id="A0A2K3V0C8"/>
<keyword evidence="7 9" id="KW-0030">Aminoacyl-tRNA synthetase</keyword>
<dbReference type="InterPro" id="IPR002300">
    <property type="entry name" value="aa-tRNA-synth_Ia"/>
</dbReference>
<evidence type="ECO:0000256" key="6">
    <source>
        <dbReference type="ARBA" id="ARBA00022917"/>
    </source>
</evidence>
<evidence type="ECO:0000256" key="4">
    <source>
        <dbReference type="ARBA" id="ARBA00022741"/>
    </source>
</evidence>
<evidence type="ECO:0000256" key="2">
    <source>
        <dbReference type="ARBA" id="ARBA00022490"/>
    </source>
</evidence>
<dbReference type="InterPro" id="IPR009008">
    <property type="entry name" value="Val/Leu/Ile-tRNA-synth_edit"/>
</dbReference>
<dbReference type="InterPro" id="IPR025709">
    <property type="entry name" value="Leu_tRNA-synth_edit"/>
</dbReference>
<keyword evidence="14" id="KW-1185">Reference proteome</keyword>
<evidence type="ECO:0000256" key="3">
    <source>
        <dbReference type="ARBA" id="ARBA00022598"/>
    </source>
</evidence>
<dbReference type="InterPro" id="IPR013155">
    <property type="entry name" value="M/V/L/I-tRNA-synth_anticd-bd"/>
</dbReference>
<feature type="domain" description="Aminoacyl-tRNA synthetase class Ia" evidence="10">
    <location>
        <begin position="432"/>
        <end position="621"/>
    </location>
</feature>
<dbReference type="PANTHER" id="PTHR43740:SF2">
    <property type="entry name" value="LEUCINE--TRNA LIGASE, MITOCHONDRIAL"/>
    <property type="match status" value="1"/>
</dbReference>
<evidence type="ECO:0000256" key="5">
    <source>
        <dbReference type="ARBA" id="ARBA00022840"/>
    </source>
</evidence>
<dbReference type="HAMAP" id="MF_00049_B">
    <property type="entry name" value="Leu_tRNA_synth_B"/>
    <property type="match status" value="1"/>
</dbReference>
<evidence type="ECO:0000256" key="9">
    <source>
        <dbReference type="HAMAP-Rule" id="MF_00049"/>
    </source>
</evidence>
<gene>
    <name evidence="9" type="primary">leuS</name>
    <name evidence="13" type="ORF">CVO96_13505</name>
</gene>
<sequence>MTQTDPTSPINIQEPRAERYNPHAIEGKWQEAWAKSGLYTFDENAPGEKFYALTMFPYPSGNLHVGHWYAVVAPDARARWMRMRGFNVLFPMGFDAFGLPAENAAIKNRADPAKWTYKNIEYMVGQFGRMGTMIDWSRRFATSDPEYYRWNQWFFIQFYKRGLAYKKGGLVNWCPKDQTVLANEQVVNGHCERCGTAVEKRNLSQWYMKITDYADELLDFTHTDMPDKVRTMQVNWIGKSVGAEVTFDTPAGPETVFTTRPDTLMGATFLVLAPEHDKVAALTTDEQRAGVDAYVAAAARKTDVERQQEGEKTGVFTGSFATHPISGHQLPIWIADYVLVTYGTGSIMAVPSGDQRDLDFARAFGLEVVETVRPEGGEPMDTGTVTEGYTGDGLIVNEGPLQGMKGGKAHIGPVIETLQGLGIARARTTYRLRDWLFARQRYWGTPIPFVYCPEHGAQPVPEDQLPVRLPENVEFTPTGQSPLKLDTEWVKTTCPVCGGPAERDTDTMDTFVDSSWYMYRFLSPDYHQGPFDPSKAGLLPVDLYTGGIEHAILHLLYSRFWIKVMRDMGLTQQHEPFARLRNQGMILGEDGEKMSKSRGNVVDPDGLVREYGADTVRTYLMFIAPWELGGPWDPQGINGPAKWLSRVWNLYFGDAAGPAETVSEAELRYAVHSTLKKVNGDFERLSFNTIVAALMELTNTLVKARRAPVAGTPAWDEALDIFNRLLAPVVPHIAEEIWTGRGGEGSVHTQSWPAVDEAAATRDTVKIGVQVGGKVRGEVSISKTATQDEAMAAARANPDVSRFLEGKETVKEIYVPGRIINIVVKG</sequence>
<feature type="domain" description="Aminoacyl-tRNA synthetase class Ia" evidence="10">
    <location>
        <begin position="28"/>
        <end position="222"/>
    </location>
</feature>
<keyword evidence="5 9" id="KW-0067">ATP-binding</keyword>
<dbReference type="EC" id="6.1.1.4" evidence="9"/>
<keyword evidence="3 9" id="KW-0436">Ligase</keyword>
<evidence type="ECO:0000256" key="1">
    <source>
        <dbReference type="ARBA" id="ARBA00005594"/>
    </source>
</evidence>
<organism evidence="13 14">
    <name type="scientific">Deinococcus koreensis</name>
    <dbReference type="NCBI Taxonomy" id="2054903"/>
    <lineage>
        <taxon>Bacteria</taxon>
        <taxon>Thermotogati</taxon>
        <taxon>Deinococcota</taxon>
        <taxon>Deinococci</taxon>
        <taxon>Deinococcales</taxon>
        <taxon>Deinococcaceae</taxon>
        <taxon>Deinococcus</taxon>
    </lineage>
</organism>
<dbReference type="InterPro" id="IPR014729">
    <property type="entry name" value="Rossmann-like_a/b/a_fold"/>
</dbReference>
<dbReference type="Proteomes" id="UP000236379">
    <property type="component" value="Unassembled WGS sequence"/>
</dbReference>